<name>A0A0N4WK54_HAEPC</name>
<dbReference type="EMBL" id="UZAF01017566">
    <property type="protein sequence ID" value="VDO42856.1"/>
    <property type="molecule type" value="Genomic_DNA"/>
</dbReference>
<evidence type="ECO:0000256" key="1">
    <source>
        <dbReference type="SAM" id="SignalP"/>
    </source>
</evidence>
<dbReference type="AlphaFoldDB" id="A0A0N4WK54"/>
<dbReference type="WBParaSite" id="HPLM_0001143801-mRNA-1">
    <property type="protein sequence ID" value="HPLM_0001143801-mRNA-1"/>
    <property type="gene ID" value="HPLM_0001143801"/>
</dbReference>
<accession>A0A0N4WK54</accession>
<evidence type="ECO:0000313" key="4">
    <source>
        <dbReference type="WBParaSite" id="HPLM_0001143801-mRNA-1"/>
    </source>
</evidence>
<protein>
    <submittedName>
        <fullName evidence="4">Sulfur globule protein CV3</fullName>
    </submittedName>
</protein>
<keyword evidence="3" id="KW-1185">Reference proteome</keyword>
<gene>
    <name evidence="2" type="ORF">HPLM_LOCUS11430</name>
</gene>
<keyword evidence="1" id="KW-0732">Signal</keyword>
<organism evidence="4">
    <name type="scientific">Haemonchus placei</name>
    <name type="common">Barber's pole worm</name>
    <dbReference type="NCBI Taxonomy" id="6290"/>
    <lineage>
        <taxon>Eukaryota</taxon>
        <taxon>Metazoa</taxon>
        <taxon>Ecdysozoa</taxon>
        <taxon>Nematoda</taxon>
        <taxon>Chromadorea</taxon>
        <taxon>Rhabditida</taxon>
        <taxon>Rhabditina</taxon>
        <taxon>Rhabditomorpha</taxon>
        <taxon>Strongyloidea</taxon>
        <taxon>Trichostrongylidae</taxon>
        <taxon>Haemonchus</taxon>
    </lineage>
</organism>
<reference evidence="4" key="1">
    <citation type="submission" date="2017-02" db="UniProtKB">
        <authorList>
            <consortium name="WormBaseParasite"/>
        </authorList>
    </citation>
    <scope>IDENTIFICATION</scope>
</reference>
<evidence type="ECO:0000313" key="3">
    <source>
        <dbReference type="Proteomes" id="UP000268014"/>
    </source>
</evidence>
<reference evidence="2 3" key="2">
    <citation type="submission" date="2018-11" db="EMBL/GenBank/DDBJ databases">
        <authorList>
            <consortium name="Pathogen Informatics"/>
        </authorList>
    </citation>
    <scope>NUCLEOTIDE SEQUENCE [LARGE SCALE GENOMIC DNA]</scope>
    <source>
        <strain evidence="2 3">MHpl1</strain>
    </source>
</reference>
<proteinExistence type="predicted"/>
<feature type="chain" id="PRO_5043123806" evidence="1">
    <location>
        <begin position="19"/>
        <end position="75"/>
    </location>
</feature>
<dbReference type="Proteomes" id="UP000268014">
    <property type="component" value="Unassembled WGS sequence"/>
</dbReference>
<feature type="signal peptide" evidence="1">
    <location>
        <begin position="1"/>
        <end position="18"/>
    </location>
</feature>
<sequence length="75" mass="8563">MQLLFVLFALILSRTLNGQSTPETKPEMAEEAKDEASLKKGSMFCMMGGYYPFGYPGYPPFPPFPYYGYGPYGWW</sequence>
<evidence type="ECO:0000313" key="2">
    <source>
        <dbReference type="EMBL" id="VDO42856.1"/>
    </source>
</evidence>